<reference evidence="6 7" key="1">
    <citation type="submission" date="2023-10" db="EMBL/GenBank/DDBJ databases">
        <authorList>
            <person name="Maclean D."/>
            <person name="Macfadyen A."/>
        </authorList>
    </citation>
    <scope>NUCLEOTIDE SEQUENCE [LARGE SCALE GENOMIC DNA]</scope>
</reference>
<evidence type="ECO:0000256" key="3">
    <source>
        <dbReference type="ARBA" id="ARBA00023242"/>
    </source>
</evidence>
<protein>
    <submittedName>
        <fullName evidence="6">Uncharacterized protein</fullName>
    </submittedName>
</protein>
<comment type="subcellular location">
    <subcellularLocation>
        <location evidence="1">Nucleus</location>
    </subcellularLocation>
</comment>
<feature type="region of interest" description="Disordered" evidence="5">
    <location>
        <begin position="1"/>
        <end position="21"/>
    </location>
</feature>
<dbReference type="PANTHER" id="PTHR12972:SF0">
    <property type="entry name" value="PROTEIN DOWNSTREAM NEIGHBOR OF SON"/>
    <property type="match status" value="1"/>
</dbReference>
<feature type="compositionally biased region" description="Basic and acidic residues" evidence="5">
    <location>
        <begin position="569"/>
        <end position="582"/>
    </location>
</feature>
<evidence type="ECO:0000313" key="7">
    <source>
        <dbReference type="Proteomes" id="UP001314263"/>
    </source>
</evidence>
<keyword evidence="7" id="KW-1185">Reference proteome</keyword>
<organism evidence="6 7">
    <name type="scientific">Coccomyxa viridis</name>
    <dbReference type="NCBI Taxonomy" id="1274662"/>
    <lineage>
        <taxon>Eukaryota</taxon>
        <taxon>Viridiplantae</taxon>
        <taxon>Chlorophyta</taxon>
        <taxon>core chlorophytes</taxon>
        <taxon>Trebouxiophyceae</taxon>
        <taxon>Trebouxiophyceae incertae sedis</taxon>
        <taxon>Coccomyxaceae</taxon>
        <taxon>Coccomyxa</taxon>
    </lineage>
</organism>
<evidence type="ECO:0000256" key="4">
    <source>
        <dbReference type="ARBA" id="ARBA00025806"/>
    </source>
</evidence>
<dbReference type="InterPro" id="IPR024861">
    <property type="entry name" value="Donson"/>
</dbReference>
<name>A0AAV1ILT4_9CHLO</name>
<dbReference type="GO" id="GO:0005634">
    <property type="term" value="C:nucleus"/>
    <property type="evidence" value="ECO:0007669"/>
    <property type="project" value="UniProtKB-SubCell"/>
</dbReference>
<evidence type="ECO:0000256" key="1">
    <source>
        <dbReference type="ARBA" id="ARBA00004123"/>
    </source>
</evidence>
<gene>
    <name evidence="6" type="ORF">CVIRNUC_010640</name>
</gene>
<dbReference type="AlphaFoldDB" id="A0AAV1ILT4"/>
<dbReference type="GO" id="GO:0033260">
    <property type="term" value="P:nuclear DNA replication"/>
    <property type="evidence" value="ECO:0007669"/>
    <property type="project" value="TreeGrafter"/>
</dbReference>
<dbReference type="Proteomes" id="UP001314263">
    <property type="component" value="Unassembled WGS sequence"/>
</dbReference>
<keyword evidence="2" id="KW-0217">Developmental protein</keyword>
<sequence length="617" mass="67462">MHRQPFSNAKHRDNAQLPETFPIIKNAAKDYNLLRKRKERPANHDLRVQVLQEQAKRPVNIPRPSTESDENSEPQHHSHPGVAALRERPQLRSPFQSLPSGATSFNGLAEIVANDRCAGQTGKPDALSRLVSFDDLSAQVDSSAQSGATRFAPPPRFPQDASDQPGALTTFEDIATRQEAELEEHTGLHSTISAVTRLRSVAITEDARSQDSFIRKPSRAVQLEAPPTKQTLTDLSRPPIDLSLKTRAVFSSQQPFNICRDAISLPSSEAAAVAMSSAGGGHSMQDSLAQRMHSALMTWQHPSASMPAAAIAALAASKQGAEALEQRRSAWREAFRSLYMAVQAGACHAFYFMTPQDAKKPFVAYFGAAGTLGRRRMHAWVSASTHGLRERLRREPHGLVFSMPLAAGADAAPRDERMQAELREASQSRAPSTAGRMDGKAASLLYFDGRPQAHGLFEYLLHESVGPSEAVDVPMLMAPVPYIGACLYQLTPHMLPHTGQRRDTECKRGAHRVELRGVLPPWVLDRLYGVLETAQGGELQVLLETHSATAAFNLSHAEEASAAEASADGTERSAEEQGEQQRWRSVRHVMAGLVMREVHCKDGLFGAELVPVQIART</sequence>
<evidence type="ECO:0000313" key="6">
    <source>
        <dbReference type="EMBL" id="CAK0787420.1"/>
    </source>
</evidence>
<accession>A0AAV1ILT4</accession>
<evidence type="ECO:0000256" key="2">
    <source>
        <dbReference type="ARBA" id="ARBA00022473"/>
    </source>
</evidence>
<feature type="region of interest" description="Disordered" evidence="5">
    <location>
        <begin position="559"/>
        <end position="582"/>
    </location>
</feature>
<keyword evidence="3" id="KW-0539">Nucleus</keyword>
<dbReference type="EMBL" id="CAUYUE010000017">
    <property type="protein sequence ID" value="CAK0787420.1"/>
    <property type="molecule type" value="Genomic_DNA"/>
</dbReference>
<feature type="region of interest" description="Disordered" evidence="5">
    <location>
        <begin position="38"/>
        <end position="87"/>
    </location>
</feature>
<comment type="caution">
    <text evidence="6">The sequence shown here is derived from an EMBL/GenBank/DDBJ whole genome shotgun (WGS) entry which is preliminary data.</text>
</comment>
<evidence type="ECO:0000256" key="5">
    <source>
        <dbReference type="SAM" id="MobiDB-lite"/>
    </source>
</evidence>
<feature type="region of interest" description="Disordered" evidence="5">
    <location>
        <begin position="144"/>
        <end position="165"/>
    </location>
</feature>
<dbReference type="PANTHER" id="PTHR12972">
    <property type="entry name" value="DOWNSTREAM NEIGHBOR OF SON"/>
    <property type="match status" value="1"/>
</dbReference>
<proteinExistence type="inferred from homology"/>
<comment type="similarity">
    <text evidence="4">Belongs to the DONSON family.</text>
</comment>